<evidence type="ECO:0000256" key="1">
    <source>
        <dbReference type="SAM" id="MobiDB-lite"/>
    </source>
</evidence>
<evidence type="ECO:0000256" key="2">
    <source>
        <dbReference type="SAM" id="SignalP"/>
    </source>
</evidence>
<proteinExistence type="predicted"/>
<keyword evidence="5" id="KW-1185">Reference proteome</keyword>
<dbReference type="InterPro" id="IPR027994">
    <property type="entry name" value="WxL_dom"/>
</dbReference>
<evidence type="ECO:0000313" key="4">
    <source>
        <dbReference type="EMBL" id="WOS96017.1"/>
    </source>
</evidence>
<keyword evidence="2" id="KW-0732">Signal</keyword>
<dbReference type="RefSeq" id="WP_052327371.1">
    <property type="nucleotide sequence ID" value="NZ_CABKSY010000142.1"/>
</dbReference>
<dbReference type="Proteomes" id="UP000243626">
    <property type="component" value="Chromosome"/>
</dbReference>
<reference evidence="5" key="1">
    <citation type="submission" date="2017-09" db="EMBL/GenBank/DDBJ databases">
        <title>Bacterial strain isolated from the female urinary microbiota.</title>
        <authorList>
            <person name="Thomas-White K."/>
            <person name="Kumar N."/>
            <person name="Forster S."/>
            <person name="Putonti C."/>
            <person name="Lawley T."/>
            <person name="Wolfe A.J."/>
        </authorList>
    </citation>
    <scope>NUCLEOTIDE SEQUENCE [LARGE SCALE GENOMIC DNA]</scope>
    <source>
        <strain evidence="5">UMB0959</strain>
    </source>
</reference>
<feature type="chain" id="PRO_5042296529" evidence="2">
    <location>
        <begin position="26"/>
        <end position="236"/>
    </location>
</feature>
<evidence type="ECO:0000313" key="5">
    <source>
        <dbReference type="Proteomes" id="UP000243626"/>
    </source>
</evidence>
<evidence type="ECO:0000259" key="3">
    <source>
        <dbReference type="Pfam" id="PF13731"/>
    </source>
</evidence>
<protein>
    <submittedName>
        <fullName evidence="4">WxL domain-containing protein</fullName>
    </submittedName>
</protein>
<dbReference type="KEGG" id="nmy:CJ229_008010"/>
<gene>
    <name evidence="4" type="ORF">CJ229_008010</name>
</gene>
<feature type="domain" description="WxL" evidence="3">
    <location>
        <begin position="28"/>
        <end position="233"/>
    </location>
</feature>
<organism evidence="4 5">
    <name type="scientific">Nosocomiicoccus massiliensis</name>
    <dbReference type="NCBI Taxonomy" id="1232430"/>
    <lineage>
        <taxon>Bacteria</taxon>
        <taxon>Bacillati</taxon>
        <taxon>Bacillota</taxon>
        <taxon>Bacilli</taxon>
        <taxon>Bacillales</taxon>
        <taxon>Staphylococcaceae</taxon>
        <taxon>Nosocomiicoccus</taxon>
    </lineage>
</organism>
<accession>A0AAF0YMQ0</accession>
<feature type="region of interest" description="Disordered" evidence="1">
    <location>
        <begin position="39"/>
        <end position="66"/>
    </location>
</feature>
<dbReference type="Pfam" id="PF13731">
    <property type="entry name" value="WxL"/>
    <property type="match status" value="1"/>
</dbReference>
<name>A0AAF0YMQ0_9STAP</name>
<feature type="compositionally biased region" description="Acidic residues" evidence="1">
    <location>
        <begin position="44"/>
        <end position="63"/>
    </location>
</feature>
<dbReference type="EMBL" id="CP136964">
    <property type="protein sequence ID" value="WOS96017.1"/>
    <property type="molecule type" value="Genomic_DNA"/>
</dbReference>
<sequence length="236" mass="24893">MKNKLLVSSLTLAATSILIASPIIAAVHQSAESEAKVTFTAPEDTPEILDPETLEPQTPEDGDVTNNKGPLSLDFVSNIDFGSHEIPVSAETYEAVTEKPFIQVTDRRGTGQGWSVSAQASNFEQNGQNTLNDSTITFSNGESASPLEGLEAPVVQQNIVLTTGGDSAPVVEAAGRGENESISNAQGLGTWVIRWLKGEGNDTNEKVKLSVPQGQASAGEHTSTITWTLYDGPGNN</sequence>
<dbReference type="AlphaFoldDB" id="A0AAF0YMQ0"/>
<feature type="signal peptide" evidence="2">
    <location>
        <begin position="1"/>
        <end position="25"/>
    </location>
</feature>